<sequence length="303" mass="34097">MAKMADEKAGFHLANLVFSMTSFTIPASLEEQGHASALAFAVSTDMYRRIMALVSWVINRIAPIFIVTSPVTSYGDQIWSMHSNRSSAGFSLDIPLIMLVASVLKVFYWFGAHYDAPLLIQAAIMVIVQIVLLQIALLNRPPFGAQHSLNKPFAGATEAESYVTRPYNFWQWRSRKPYWQFLAYYTVTLAVLQLLVGTNELYIGLQGYVALSVEAILPIPQILENHRSRSSKGFRLSVLVNWLVGDVFKMTYFFLSEGEVPWAFKLCGMFQAACDCYLGVQYWMYGEGVDTAVDIDLKDPRLA</sequence>
<dbReference type="EMBL" id="KB446540">
    <property type="protein sequence ID" value="EME43608.1"/>
    <property type="molecule type" value="Genomic_DNA"/>
</dbReference>
<reference evidence="7" key="1">
    <citation type="journal article" date="2012" name="PLoS Genet.">
        <title>The genomes of the fungal plant pathogens Cladosporium fulvum and Dothistroma septosporum reveal adaptation to different hosts and lifestyles but also signatures of common ancestry.</title>
        <authorList>
            <person name="de Wit P.J.G.M."/>
            <person name="van der Burgt A."/>
            <person name="Oekmen B."/>
            <person name="Stergiopoulos I."/>
            <person name="Abd-Elsalam K.A."/>
            <person name="Aerts A.L."/>
            <person name="Bahkali A.H."/>
            <person name="Beenen H.G."/>
            <person name="Chettri P."/>
            <person name="Cox M.P."/>
            <person name="Datema E."/>
            <person name="de Vries R.P."/>
            <person name="Dhillon B."/>
            <person name="Ganley A.R."/>
            <person name="Griffiths S.A."/>
            <person name="Guo Y."/>
            <person name="Hamelin R.C."/>
            <person name="Henrissat B."/>
            <person name="Kabir M.S."/>
            <person name="Jashni M.K."/>
            <person name="Kema G."/>
            <person name="Klaubauf S."/>
            <person name="Lapidus A."/>
            <person name="Levasseur A."/>
            <person name="Lindquist E."/>
            <person name="Mehrabi R."/>
            <person name="Ohm R.A."/>
            <person name="Owen T.J."/>
            <person name="Salamov A."/>
            <person name="Schwelm A."/>
            <person name="Schijlen E."/>
            <person name="Sun H."/>
            <person name="van den Burg H.A."/>
            <person name="van Ham R.C.H.J."/>
            <person name="Zhang S."/>
            <person name="Goodwin S.B."/>
            <person name="Grigoriev I.V."/>
            <person name="Collemare J."/>
            <person name="Bradshaw R.E."/>
        </authorList>
    </citation>
    <scope>NUCLEOTIDE SEQUENCE [LARGE SCALE GENOMIC DNA]</scope>
    <source>
        <strain evidence="7">NZE10 / CBS 128990</strain>
    </source>
</reference>
<gene>
    <name evidence="6" type="ORF">DOTSEDRAFT_72844</name>
</gene>
<keyword evidence="4 5" id="KW-0472">Membrane</keyword>
<dbReference type="GO" id="GO:0005802">
    <property type="term" value="C:trans-Golgi network"/>
    <property type="evidence" value="ECO:0007669"/>
    <property type="project" value="TreeGrafter"/>
</dbReference>
<dbReference type="GO" id="GO:0016020">
    <property type="term" value="C:membrane"/>
    <property type="evidence" value="ECO:0007669"/>
    <property type="project" value="UniProtKB-SubCell"/>
</dbReference>
<dbReference type="GO" id="GO:0042147">
    <property type="term" value="P:retrograde transport, endosome to Golgi"/>
    <property type="evidence" value="ECO:0007669"/>
    <property type="project" value="TreeGrafter"/>
</dbReference>
<accession>M2WNL8</accession>
<dbReference type="Pfam" id="PF04193">
    <property type="entry name" value="PQ-loop"/>
    <property type="match status" value="2"/>
</dbReference>
<dbReference type="GO" id="GO:0005768">
    <property type="term" value="C:endosome"/>
    <property type="evidence" value="ECO:0007669"/>
    <property type="project" value="TreeGrafter"/>
</dbReference>
<keyword evidence="7" id="KW-1185">Reference proteome</keyword>
<dbReference type="HOGENOM" id="CLU_049047_3_0_1"/>
<dbReference type="InterPro" id="IPR052241">
    <property type="entry name" value="SLC66/Scramblase_ANY1"/>
</dbReference>
<feature type="transmembrane region" description="Helical" evidence="5">
    <location>
        <begin position="49"/>
        <end position="69"/>
    </location>
</feature>
<dbReference type="SMART" id="SM00679">
    <property type="entry name" value="CTNS"/>
    <property type="match status" value="1"/>
</dbReference>
<keyword evidence="2 5" id="KW-0812">Transmembrane</keyword>
<evidence type="ECO:0000256" key="4">
    <source>
        <dbReference type="ARBA" id="ARBA00023136"/>
    </source>
</evidence>
<organism evidence="6 7">
    <name type="scientific">Dothistroma septosporum (strain NZE10 / CBS 128990)</name>
    <name type="common">Red band needle blight fungus</name>
    <name type="synonym">Mycosphaerella pini</name>
    <dbReference type="NCBI Taxonomy" id="675120"/>
    <lineage>
        <taxon>Eukaryota</taxon>
        <taxon>Fungi</taxon>
        <taxon>Dikarya</taxon>
        <taxon>Ascomycota</taxon>
        <taxon>Pezizomycotina</taxon>
        <taxon>Dothideomycetes</taxon>
        <taxon>Dothideomycetidae</taxon>
        <taxon>Mycosphaerellales</taxon>
        <taxon>Mycosphaerellaceae</taxon>
        <taxon>Dothistroma</taxon>
    </lineage>
</organism>
<protein>
    <recommendedName>
        <fullName evidence="8">PQ loop repeat protein</fullName>
    </recommendedName>
</protein>
<dbReference type="Gene3D" id="1.20.1280.290">
    <property type="match status" value="2"/>
</dbReference>
<evidence type="ECO:0008006" key="8">
    <source>
        <dbReference type="Google" id="ProtNLM"/>
    </source>
</evidence>
<evidence type="ECO:0000256" key="2">
    <source>
        <dbReference type="ARBA" id="ARBA00022692"/>
    </source>
</evidence>
<feature type="transmembrane region" description="Helical" evidence="5">
    <location>
        <begin position="116"/>
        <end position="138"/>
    </location>
</feature>
<dbReference type="PANTHER" id="PTHR14856:SF9">
    <property type="entry name" value="PQ-LOOP REPEAT-CONTAINING PROTEIN 1"/>
    <property type="match status" value="1"/>
</dbReference>
<reference evidence="6 7" key="2">
    <citation type="journal article" date="2012" name="PLoS Pathog.">
        <title>Diverse lifestyles and strategies of plant pathogenesis encoded in the genomes of eighteen Dothideomycetes fungi.</title>
        <authorList>
            <person name="Ohm R.A."/>
            <person name="Feau N."/>
            <person name="Henrissat B."/>
            <person name="Schoch C.L."/>
            <person name="Horwitz B.A."/>
            <person name="Barry K.W."/>
            <person name="Condon B.J."/>
            <person name="Copeland A.C."/>
            <person name="Dhillon B."/>
            <person name="Glaser F."/>
            <person name="Hesse C.N."/>
            <person name="Kosti I."/>
            <person name="LaButti K."/>
            <person name="Lindquist E.A."/>
            <person name="Lucas S."/>
            <person name="Salamov A.A."/>
            <person name="Bradshaw R.E."/>
            <person name="Ciuffetti L."/>
            <person name="Hamelin R.C."/>
            <person name="Kema G.H.J."/>
            <person name="Lawrence C."/>
            <person name="Scott J.A."/>
            <person name="Spatafora J.W."/>
            <person name="Turgeon B.G."/>
            <person name="de Wit P.J.G.M."/>
            <person name="Zhong S."/>
            <person name="Goodwin S.B."/>
            <person name="Grigoriev I.V."/>
        </authorList>
    </citation>
    <scope>NUCLEOTIDE SEQUENCE [LARGE SCALE GENOMIC DNA]</scope>
    <source>
        <strain evidence="7">NZE10 / CBS 128990</strain>
    </source>
</reference>
<dbReference type="FunFam" id="1.20.1280.290:FF:000005">
    <property type="entry name" value="PQ-loop repeat-containing protein 1"/>
    <property type="match status" value="1"/>
</dbReference>
<dbReference type="PANTHER" id="PTHR14856">
    <property type="entry name" value="PQ-LOOP REPEAT-CONTAINING PROTEIN 1-LIKE PROTEIN"/>
    <property type="match status" value="1"/>
</dbReference>
<dbReference type="STRING" id="675120.M2WNL8"/>
<dbReference type="eggNOG" id="KOG2913">
    <property type="taxonomic scope" value="Eukaryota"/>
</dbReference>
<dbReference type="Proteomes" id="UP000016933">
    <property type="component" value="Unassembled WGS sequence"/>
</dbReference>
<name>M2WNL8_DOTSN</name>
<proteinExistence type="predicted"/>
<dbReference type="AlphaFoldDB" id="M2WNL8"/>
<feature type="transmembrane region" description="Helical" evidence="5">
    <location>
        <begin position="90"/>
        <end position="110"/>
    </location>
</feature>
<dbReference type="OMA" id="FKMWFFF"/>
<keyword evidence="3 5" id="KW-1133">Transmembrane helix</keyword>
<feature type="transmembrane region" description="Helical" evidence="5">
    <location>
        <begin position="178"/>
        <end position="196"/>
    </location>
</feature>
<evidence type="ECO:0000313" key="6">
    <source>
        <dbReference type="EMBL" id="EME43608.1"/>
    </source>
</evidence>
<evidence type="ECO:0000256" key="1">
    <source>
        <dbReference type="ARBA" id="ARBA00004141"/>
    </source>
</evidence>
<evidence type="ECO:0000313" key="7">
    <source>
        <dbReference type="Proteomes" id="UP000016933"/>
    </source>
</evidence>
<dbReference type="GO" id="GO:0045332">
    <property type="term" value="P:phospholipid translocation"/>
    <property type="evidence" value="ECO:0007669"/>
    <property type="project" value="TreeGrafter"/>
</dbReference>
<evidence type="ECO:0000256" key="3">
    <source>
        <dbReference type="ARBA" id="ARBA00022989"/>
    </source>
</evidence>
<comment type="subcellular location">
    <subcellularLocation>
        <location evidence="1">Membrane</location>
        <topology evidence="1">Multi-pass membrane protein</topology>
    </subcellularLocation>
</comment>
<dbReference type="GO" id="GO:0005829">
    <property type="term" value="C:cytosol"/>
    <property type="evidence" value="ECO:0007669"/>
    <property type="project" value="GOC"/>
</dbReference>
<dbReference type="InterPro" id="IPR006603">
    <property type="entry name" value="PQ-loop_rpt"/>
</dbReference>
<dbReference type="OrthoDB" id="292213at2759"/>
<evidence type="ECO:0000256" key="5">
    <source>
        <dbReference type="SAM" id="Phobius"/>
    </source>
</evidence>